<dbReference type="EMBL" id="JBEHCU010014238">
    <property type="protein sequence ID" value="KAL1373569.1"/>
    <property type="molecule type" value="Genomic_DNA"/>
</dbReference>
<gene>
    <name evidence="1" type="ORF">pipiens_018592</name>
</gene>
<accession>A0ABD1CBY6</accession>
<keyword evidence="2" id="KW-1185">Reference proteome</keyword>
<evidence type="ECO:0000313" key="2">
    <source>
        <dbReference type="Proteomes" id="UP001562425"/>
    </source>
</evidence>
<evidence type="ECO:0000313" key="1">
    <source>
        <dbReference type="EMBL" id="KAL1373569.1"/>
    </source>
</evidence>
<reference evidence="1 2" key="1">
    <citation type="submission" date="2024-05" db="EMBL/GenBank/DDBJ databases">
        <title>Culex pipiens pipiens assembly and annotation.</title>
        <authorList>
            <person name="Alout H."/>
            <person name="Durand T."/>
        </authorList>
    </citation>
    <scope>NUCLEOTIDE SEQUENCE [LARGE SCALE GENOMIC DNA]</scope>
    <source>
        <strain evidence="1">HA-2024</strain>
        <tissue evidence="1">Whole body</tissue>
    </source>
</reference>
<dbReference type="AlphaFoldDB" id="A0ABD1CBY6"/>
<sequence>MTPQSNSRTHNNCFSLGKLSNNKSNNRMLHNKIRIWKIVSAVVFLLHEVKDLYYKKLVDRVKEEGDKFPDFRLVNEELYKNCTCVDETGVNPHYANFGRDLLLHTDLYTQQDLNTADDPKVAQDMRLSAIRRIQEFINKRIKKNHEKKQQKYNLRTRTIAFKVGDLVWRRTFNLSSKADKFNQKLSPKFVPAVVREVLGTNLYTLEDVTSGKRGRYHAKDIKED</sequence>
<organism evidence="1 2">
    <name type="scientific">Culex pipiens pipiens</name>
    <name type="common">Northern house mosquito</name>
    <dbReference type="NCBI Taxonomy" id="38569"/>
    <lineage>
        <taxon>Eukaryota</taxon>
        <taxon>Metazoa</taxon>
        <taxon>Ecdysozoa</taxon>
        <taxon>Arthropoda</taxon>
        <taxon>Hexapoda</taxon>
        <taxon>Insecta</taxon>
        <taxon>Pterygota</taxon>
        <taxon>Neoptera</taxon>
        <taxon>Endopterygota</taxon>
        <taxon>Diptera</taxon>
        <taxon>Nematocera</taxon>
        <taxon>Culicoidea</taxon>
        <taxon>Culicidae</taxon>
        <taxon>Culicinae</taxon>
        <taxon>Culicini</taxon>
        <taxon>Culex</taxon>
        <taxon>Culex</taxon>
    </lineage>
</organism>
<comment type="caution">
    <text evidence="1">The sequence shown here is derived from an EMBL/GenBank/DDBJ whole genome shotgun (WGS) entry which is preliminary data.</text>
</comment>
<protein>
    <submittedName>
        <fullName evidence="1">Uncharacterized protein</fullName>
    </submittedName>
</protein>
<name>A0ABD1CBY6_CULPP</name>
<proteinExistence type="predicted"/>
<dbReference type="Proteomes" id="UP001562425">
    <property type="component" value="Unassembled WGS sequence"/>
</dbReference>